<sequence>MTPIYPNLAGQKEQYLISALKAYKSQERKGGNAAVMWGLAAGLSEQDIEDLAAYYASLEPGS</sequence>
<evidence type="ECO:0008006" key="5">
    <source>
        <dbReference type="Google" id="ProtNLM"/>
    </source>
</evidence>
<keyword evidence="1" id="KW-0813">Transport</keyword>
<dbReference type="PANTHER" id="PTHR33751">
    <property type="entry name" value="CBB3-TYPE CYTOCHROME C OXIDASE SUBUNIT FIXP"/>
    <property type="match status" value="1"/>
</dbReference>
<keyword evidence="2" id="KW-0249">Electron transport</keyword>
<comment type="caution">
    <text evidence="3">The sequence shown here is derived from an EMBL/GenBank/DDBJ whole genome shotgun (WGS) entry which is preliminary data.</text>
</comment>
<gene>
    <name evidence="3" type="ORF">GCM10007392_24940</name>
</gene>
<evidence type="ECO:0000313" key="3">
    <source>
        <dbReference type="EMBL" id="GGX56160.1"/>
    </source>
</evidence>
<dbReference type="AlphaFoldDB" id="A0A918NBS1"/>
<evidence type="ECO:0000256" key="1">
    <source>
        <dbReference type="ARBA" id="ARBA00022448"/>
    </source>
</evidence>
<accession>A0A918NBS1</accession>
<reference evidence="3" key="1">
    <citation type="journal article" date="2014" name="Int. J. Syst. Evol. Microbiol.">
        <title>Complete genome sequence of Corynebacterium casei LMG S-19264T (=DSM 44701T), isolated from a smear-ripened cheese.</title>
        <authorList>
            <consortium name="US DOE Joint Genome Institute (JGI-PGF)"/>
            <person name="Walter F."/>
            <person name="Albersmeier A."/>
            <person name="Kalinowski J."/>
            <person name="Ruckert C."/>
        </authorList>
    </citation>
    <scope>NUCLEOTIDE SEQUENCE</scope>
    <source>
        <strain evidence="3">KCTC 22169</strain>
    </source>
</reference>
<reference evidence="3" key="2">
    <citation type="submission" date="2020-09" db="EMBL/GenBank/DDBJ databases">
        <authorList>
            <person name="Sun Q."/>
            <person name="Kim S."/>
        </authorList>
    </citation>
    <scope>NUCLEOTIDE SEQUENCE</scope>
    <source>
        <strain evidence="3">KCTC 22169</strain>
    </source>
</reference>
<dbReference type="EMBL" id="BMXR01000005">
    <property type="protein sequence ID" value="GGX56160.1"/>
    <property type="molecule type" value="Genomic_DNA"/>
</dbReference>
<evidence type="ECO:0000256" key="2">
    <source>
        <dbReference type="ARBA" id="ARBA00022982"/>
    </source>
</evidence>
<keyword evidence="4" id="KW-1185">Reference proteome</keyword>
<evidence type="ECO:0000313" key="4">
    <source>
        <dbReference type="Proteomes" id="UP000626148"/>
    </source>
</evidence>
<dbReference type="SUPFAM" id="SSF46626">
    <property type="entry name" value="Cytochrome c"/>
    <property type="match status" value="1"/>
</dbReference>
<dbReference type="Proteomes" id="UP000626148">
    <property type="component" value="Unassembled WGS sequence"/>
</dbReference>
<protein>
    <recommendedName>
        <fullName evidence="5">Cytochrome c553</fullName>
    </recommendedName>
</protein>
<name>A0A918NBS1_9GAMM</name>
<dbReference type="GO" id="GO:0009055">
    <property type="term" value="F:electron transfer activity"/>
    <property type="evidence" value="ECO:0007669"/>
    <property type="project" value="InterPro"/>
</dbReference>
<dbReference type="InterPro" id="IPR050597">
    <property type="entry name" value="Cytochrome_c_Oxidase_Subunit"/>
</dbReference>
<dbReference type="GO" id="GO:0020037">
    <property type="term" value="F:heme binding"/>
    <property type="evidence" value="ECO:0007669"/>
    <property type="project" value="InterPro"/>
</dbReference>
<organism evidence="3 4">
    <name type="scientific">Saccharospirillum salsuginis</name>
    <dbReference type="NCBI Taxonomy" id="418750"/>
    <lineage>
        <taxon>Bacteria</taxon>
        <taxon>Pseudomonadati</taxon>
        <taxon>Pseudomonadota</taxon>
        <taxon>Gammaproteobacteria</taxon>
        <taxon>Oceanospirillales</taxon>
        <taxon>Saccharospirillaceae</taxon>
        <taxon>Saccharospirillum</taxon>
    </lineage>
</organism>
<proteinExistence type="predicted"/>
<dbReference type="PANTHER" id="PTHR33751:SF9">
    <property type="entry name" value="CYTOCHROME C4"/>
    <property type="match status" value="1"/>
</dbReference>
<dbReference type="InterPro" id="IPR036909">
    <property type="entry name" value="Cyt_c-like_dom_sf"/>
</dbReference>
<dbReference type="Gene3D" id="1.10.760.10">
    <property type="entry name" value="Cytochrome c-like domain"/>
    <property type="match status" value="1"/>
</dbReference>